<dbReference type="NCBIfam" id="TIGR00229">
    <property type="entry name" value="sensory_box"/>
    <property type="match status" value="1"/>
</dbReference>
<keyword evidence="1" id="KW-0805">Transcription regulation</keyword>
<evidence type="ECO:0000256" key="1">
    <source>
        <dbReference type="ARBA" id="ARBA00023015"/>
    </source>
</evidence>
<dbReference type="EMBL" id="JAHLKM010000004">
    <property type="protein sequence ID" value="MCQ4332886.1"/>
    <property type="molecule type" value="Genomic_DNA"/>
</dbReference>
<evidence type="ECO:0000256" key="2">
    <source>
        <dbReference type="ARBA" id="ARBA00023163"/>
    </source>
</evidence>
<evidence type="ECO:0000313" key="6">
    <source>
        <dbReference type="Proteomes" id="UP001139494"/>
    </source>
</evidence>
<dbReference type="PANTHER" id="PTHR34236">
    <property type="entry name" value="DIMETHYL SULFOXIDE REDUCTASE TRANSCRIPTIONAL ACTIVATOR"/>
    <property type="match status" value="1"/>
</dbReference>
<dbReference type="PROSITE" id="PS50112">
    <property type="entry name" value="PAS"/>
    <property type="match status" value="1"/>
</dbReference>
<dbReference type="RefSeq" id="WP_256028827.1">
    <property type="nucleotide sequence ID" value="NZ_JAHLKM010000004.1"/>
</dbReference>
<dbReference type="Pfam" id="PF04967">
    <property type="entry name" value="HTH_10"/>
    <property type="match status" value="1"/>
</dbReference>
<dbReference type="CDD" id="cd00130">
    <property type="entry name" value="PAS"/>
    <property type="match status" value="1"/>
</dbReference>
<keyword evidence="2" id="KW-0804">Transcription</keyword>
<dbReference type="Pfam" id="PF13185">
    <property type="entry name" value="GAF_2"/>
    <property type="match status" value="1"/>
</dbReference>
<dbReference type="InterPro" id="IPR000700">
    <property type="entry name" value="PAS-assoc_C"/>
</dbReference>
<sequence>MTERPAELATPMGDGEPFTDGPVVVFIWRNESGWPVEYVSPNVERLFGYTPAELYDADPPYAELVHDDDLWRVIEEVERHSDPTTDRFHHEPYRMVTKGGAVRWVLDYTRILREDGEIVGYTGYIVDITERKTQLEYVNALNATIRSLHRVLIDADSRTEINEGVCEALAELDGFAGAWIGTVDFPSEGIVPAARSGIEASYLDTISLSPDADVPALAARVALGGVTDGEHRVPHPEGEAAWHSAALSRGYRSVFTVPIRHRELVHGALSVYGTEPDTFDPRIREILLELGTLVGYAITAVERRNALYGDGSRELVLEVAIEDDDPLRTLARRLSSPVEVRSVSRRKGDTRRLYCLISDPDPDTAIAAAERVPEIESIEALSDGASPIYGLVTRGTCNASKTTVLGAGFRSMTVSERSCELVVSVRRSRDRRRFLGQARELFGEAELKAERDAAPSERMPWEALLAGTLTDRQRDVLKAAYHAGYFDGNRKRTGGEIADSLGIAQPTFSRHLRAAQRNLLSAIWDGPDVG</sequence>
<dbReference type="PANTHER" id="PTHR34236:SF1">
    <property type="entry name" value="DIMETHYL SULFOXIDE REDUCTASE TRANSCRIPTIONAL ACTIVATOR"/>
    <property type="match status" value="1"/>
</dbReference>
<dbReference type="AlphaFoldDB" id="A0A9R1CSI3"/>
<gene>
    <name evidence="5" type="ORF">KM295_05115</name>
</gene>
<protein>
    <submittedName>
        <fullName evidence="5">Helix-turn-helix domain-containing protein</fullName>
    </submittedName>
</protein>
<dbReference type="InterPro" id="IPR029016">
    <property type="entry name" value="GAF-like_dom_sf"/>
</dbReference>
<dbReference type="InterPro" id="IPR001610">
    <property type="entry name" value="PAC"/>
</dbReference>
<feature type="domain" description="PAS" evidence="3">
    <location>
        <begin position="30"/>
        <end position="79"/>
    </location>
</feature>
<organism evidence="5 6">
    <name type="scientific">Natronomonas aquatica</name>
    <dbReference type="NCBI Taxonomy" id="2841590"/>
    <lineage>
        <taxon>Archaea</taxon>
        <taxon>Methanobacteriati</taxon>
        <taxon>Methanobacteriota</taxon>
        <taxon>Stenosarchaea group</taxon>
        <taxon>Halobacteria</taxon>
        <taxon>Halobacteriales</taxon>
        <taxon>Natronomonadaceae</taxon>
        <taxon>Natronomonas</taxon>
    </lineage>
</organism>
<dbReference type="InterPro" id="IPR003018">
    <property type="entry name" value="GAF"/>
</dbReference>
<dbReference type="InterPro" id="IPR036388">
    <property type="entry name" value="WH-like_DNA-bd_sf"/>
</dbReference>
<dbReference type="Proteomes" id="UP001139494">
    <property type="component" value="Unassembled WGS sequence"/>
</dbReference>
<dbReference type="InterPro" id="IPR000014">
    <property type="entry name" value="PAS"/>
</dbReference>
<dbReference type="SUPFAM" id="SSF55785">
    <property type="entry name" value="PYP-like sensor domain (PAS domain)"/>
    <property type="match status" value="1"/>
</dbReference>
<comment type="caution">
    <text evidence="5">The sequence shown here is derived from an EMBL/GenBank/DDBJ whole genome shotgun (WGS) entry which is preliminary data.</text>
</comment>
<dbReference type="InterPro" id="IPR035965">
    <property type="entry name" value="PAS-like_dom_sf"/>
</dbReference>
<dbReference type="InterPro" id="IPR013655">
    <property type="entry name" value="PAS_fold_3"/>
</dbReference>
<name>A0A9R1CSI3_9EURY</name>
<dbReference type="Gene3D" id="3.30.450.40">
    <property type="match status" value="1"/>
</dbReference>
<dbReference type="SMART" id="SM00086">
    <property type="entry name" value="PAC"/>
    <property type="match status" value="1"/>
</dbReference>
<dbReference type="Gene3D" id="1.10.10.10">
    <property type="entry name" value="Winged helix-like DNA-binding domain superfamily/Winged helix DNA-binding domain"/>
    <property type="match status" value="1"/>
</dbReference>
<dbReference type="Pfam" id="PF08447">
    <property type="entry name" value="PAS_3"/>
    <property type="match status" value="1"/>
</dbReference>
<dbReference type="InterPro" id="IPR007050">
    <property type="entry name" value="HTH_bacterioopsin"/>
</dbReference>
<evidence type="ECO:0000259" key="4">
    <source>
        <dbReference type="PROSITE" id="PS50113"/>
    </source>
</evidence>
<dbReference type="PROSITE" id="PS50113">
    <property type="entry name" value="PAC"/>
    <property type="match status" value="1"/>
</dbReference>
<dbReference type="SUPFAM" id="SSF55781">
    <property type="entry name" value="GAF domain-like"/>
    <property type="match status" value="1"/>
</dbReference>
<proteinExistence type="predicted"/>
<feature type="domain" description="PAC" evidence="4">
    <location>
        <begin position="89"/>
        <end position="140"/>
    </location>
</feature>
<reference evidence="5" key="1">
    <citation type="journal article" date="2023" name="Front. Microbiol.">
        <title>Genomic-based phylogenetic and metabolic analyses of the genus Natronomonas, and description of Natronomonas aquatica sp. nov.</title>
        <authorList>
            <person name="Garcia-Roldan A."/>
            <person name="Duran-Viseras A."/>
            <person name="de la Haba R.R."/>
            <person name="Corral P."/>
            <person name="Sanchez-Porro C."/>
            <person name="Ventosa A."/>
        </authorList>
    </citation>
    <scope>NUCLEOTIDE SEQUENCE</scope>
    <source>
        <strain evidence="5">F2-12</strain>
    </source>
</reference>
<dbReference type="Gene3D" id="3.30.450.20">
    <property type="entry name" value="PAS domain"/>
    <property type="match status" value="1"/>
</dbReference>
<accession>A0A9R1CSI3</accession>
<evidence type="ECO:0000259" key="3">
    <source>
        <dbReference type="PROSITE" id="PS50112"/>
    </source>
</evidence>
<keyword evidence="6" id="KW-1185">Reference proteome</keyword>
<dbReference type="Pfam" id="PF15915">
    <property type="entry name" value="BAT"/>
    <property type="match status" value="1"/>
</dbReference>
<evidence type="ECO:0000313" key="5">
    <source>
        <dbReference type="EMBL" id="MCQ4332886.1"/>
    </source>
</evidence>
<dbReference type="InterPro" id="IPR031803">
    <property type="entry name" value="BAT_GAF/HTH-assoc"/>
</dbReference>